<dbReference type="GO" id="GO:0005829">
    <property type="term" value="C:cytosol"/>
    <property type="evidence" value="ECO:0007669"/>
    <property type="project" value="TreeGrafter"/>
</dbReference>
<dbReference type="EC" id="5.1.3.13" evidence="3 7"/>
<dbReference type="NCBIfam" id="TIGR01221">
    <property type="entry name" value="rmlC"/>
    <property type="match status" value="1"/>
</dbReference>
<protein>
    <recommendedName>
        <fullName evidence="4 7">dTDP-4-dehydrorhamnose 3,5-epimerase</fullName>
        <ecNumber evidence="3 7">5.1.3.13</ecNumber>
    </recommendedName>
    <alternativeName>
        <fullName evidence="7">Thymidine diphospho-4-keto-rhamnose 3,5-epimerase</fullName>
    </alternativeName>
</protein>
<reference evidence="8 9" key="1">
    <citation type="submission" date="2020-08" db="EMBL/GenBank/DDBJ databases">
        <title>Genomic Encyclopedia of Type Strains, Phase IV (KMG-V): Genome sequencing to study the core and pangenomes of soil and plant-associated prokaryotes.</title>
        <authorList>
            <person name="Whitman W."/>
        </authorList>
    </citation>
    <scope>NUCLEOTIDE SEQUENCE [LARGE SCALE GENOMIC DNA]</scope>
    <source>
        <strain evidence="8 9">SEMIA 4084</strain>
    </source>
</reference>
<dbReference type="RefSeq" id="WP_018328203.1">
    <property type="nucleotide sequence ID" value="NZ_JACHBK010000023.1"/>
</dbReference>
<dbReference type="GO" id="GO:0019305">
    <property type="term" value="P:dTDP-rhamnose biosynthetic process"/>
    <property type="evidence" value="ECO:0007669"/>
    <property type="project" value="UniProtKB-UniRule"/>
</dbReference>
<evidence type="ECO:0000256" key="6">
    <source>
        <dbReference type="PIRSR" id="PIRSR600888-3"/>
    </source>
</evidence>
<keyword evidence="7 8" id="KW-0413">Isomerase</keyword>
<dbReference type="SUPFAM" id="SSF51182">
    <property type="entry name" value="RmlC-like cupins"/>
    <property type="match status" value="1"/>
</dbReference>
<comment type="pathway">
    <text evidence="7">Carbohydrate biosynthesis; dTDP-L-rhamnose biosynthesis.</text>
</comment>
<evidence type="ECO:0000256" key="4">
    <source>
        <dbReference type="ARBA" id="ARBA00019595"/>
    </source>
</evidence>
<evidence type="ECO:0000313" key="9">
    <source>
        <dbReference type="Proteomes" id="UP000585507"/>
    </source>
</evidence>
<evidence type="ECO:0000256" key="3">
    <source>
        <dbReference type="ARBA" id="ARBA00012098"/>
    </source>
</evidence>
<dbReference type="PANTHER" id="PTHR21047">
    <property type="entry name" value="DTDP-6-DEOXY-D-GLUCOSE-3,5 EPIMERASE"/>
    <property type="match status" value="1"/>
</dbReference>
<evidence type="ECO:0000256" key="2">
    <source>
        <dbReference type="ARBA" id="ARBA00001997"/>
    </source>
</evidence>
<evidence type="ECO:0000256" key="5">
    <source>
        <dbReference type="PIRSR" id="PIRSR600888-1"/>
    </source>
</evidence>
<proteinExistence type="inferred from homology"/>
<dbReference type="InterPro" id="IPR011051">
    <property type="entry name" value="RmlC_Cupin_sf"/>
</dbReference>
<dbReference type="GO" id="GO:0000271">
    <property type="term" value="P:polysaccharide biosynthetic process"/>
    <property type="evidence" value="ECO:0007669"/>
    <property type="project" value="TreeGrafter"/>
</dbReference>
<sequence length="194" mass="21426">MEFKPLSIADVVLIKPKKIGDDRGYFMETFRQSLFEQHAGTIEFKQENQSLSAYTGTVRGLHFQIAPRAQGKLVRCIAGAIFDVAVDIRVGSPTYGLYVAAELSAQNGHQLWIPAGFAHGFCTLQPSTEVSYKVTDYYSPDHDRGLRWDDPAIGIEWPDVAGGTILSAKDKAQPLLAELKESFSYGTGQAELQR</sequence>
<dbReference type="AlphaFoldDB" id="A0A7W8XCC1"/>
<comment type="caution">
    <text evidence="8">The sequence shown here is derived from an EMBL/GenBank/DDBJ whole genome shotgun (WGS) entry which is preliminary data.</text>
</comment>
<evidence type="ECO:0000313" key="8">
    <source>
        <dbReference type="EMBL" id="MBB5539646.1"/>
    </source>
</evidence>
<dbReference type="Proteomes" id="UP000585507">
    <property type="component" value="Unassembled WGS sequence"/>
</dbReference>
<feature type="active site" description="Proton acceptor" evidence="5">
    <location>
        <position position="62"/>
    </location>
</feature>
<organism evidence="8 9">
    <name type="scientific">Rhizobium giardinii</name>
    <dbReference type="NCBI Taxonomy" id="56731"/>
    <lineage>
        <taxon>Bacteria</taxon>
        <taxon>Pseudomonadati</taxon>
        <taxon>Pseudomonadota</taxon>
        <taxon>Alphaproteobacteria</taxon>
        <taxon>Hyphomicrobiales</taxon>
        <taxon>Rhizobiaceae</taxon>
        <taxon>Rhizobium/Agrobacterium group</taxon>
        <taxon>Rhizobium</taxon>
    </lineage>
</organism>
<dbReference type="Gene3D" id="2.60.120.10">
    <property type="entry name" value="Jelly Rolls"/>
    <property type="match status" value="1"/>
</dbReference>
<accession>A0A7W8XCC1</accession>
<dbReference type="CDD" id="cd00438">
    <property type="entry name" value="cupin_RmlC"/>
    <property type="match status" value="1"/>
</dbReference>
<dbReference type="GO" id="GO:0008830">
    <property type="term" value="F:dTDP-4-dehydrorhamnose 3,5-epimerase activity"/>
    <property type="evidence" value="ECO:0007669"/>
    <property type="project" value="UniProtKB-UniRule"/>
</dbReference>
<feature type="active site" description="Proton donor" evidence="5">
    <location>
        <position position="132"/>
    </location>
</feature>
<comment type="similarity">
    <text evidence="7">Belongs to the dTDP-4-dehydrorhamnose 3,5-epimerase family.</text>
</comment>
<comment type="subunit">
    <text evidence="7">Homodimer.</text>
</comment>
<name>A0A7W8XCC1_9HYPH</name>
<feature type="site" description="Participates in a stacking interaction with the thymidine ring of dTDP-4-oxo-6-deoxyglucose" evidence="6">
    <location>
        <position position="138"/>
    </location>
</feature>
<comment type="catalytic activity">
    <reaction evidence="1 7">
        <text>dTDP-4-dehydro-6-deoxy-alpha-D-glucose = dTDP-4-dehydro-beta-L-rhamnose</text>
        <dbReference type="Rhea" id="RHEA:16969"/>
        <dbReference type="ChEBI" id="CHEBI:57649"/>
        <dbReference type="ChEBI" id="CHEBI:62830"/>
        <dbReference type="EC" id="5.1.3.13"/>
    </reaction>
</comment>
<keyword evidence="9" id="KW-1185">Reference proteome</keyword>
<dbReference type="PANTHER" id="PTHR21047:SF2">
    <property type="entry name" value="THYMIDINE DIPHOSPHO-4-KETO-RHAMNOSE 3,5-EPIMERASE"/>
    <property type="match status" value="1"/>
</dbReference>
<evidence type="ECO:0000256" key="1">
    <source>
        <dbReference type="ARBA" id="ARBA00001298"/>
    </source>
</evidence>
<dbReference type="EMBL" id="JACHBK010000023">
    <property type="protein sequence ID" value="MBB5539646.1"/>
    <property type="molecule type" value="Genomic_DNA"/>
</dbReference>
<dbReference type="InterPro" id="IPR000888">
    <property type="entry name" value="RmlC-like"/>
</dbReference>
<evidence type="ECO:0000256" key="7">
    <source>
        <dbReference type="RuleBase" id="RU364069"/>
    </source>
</evidence>
<dbReference type="InterPro" id="IPR014710">
    <property type="entry name" value="RmlC-like_jellyroll"/>
</dbReference>
<gene>
    <name evidence="8" type="ORF">GGD55_006396</name>
</gene>
<comment type="function">
    <text evidence="2 7">Catalyzes the epimerization of the C3' and C5'positions of dTDP-6-deoxy-D-xylo-4-hexulose, forming dTDP-6-deoxy-L-lyxo-4-hexulose.</text>
</comment>
<dbReference type="UniPathway" id="UPA00124"/>
<dbReference type="Pfam" id="PF00908">
    <property type="entry name" value="dTDP_sugar_isom"/>
    <property type="match status" value="1"/>
</dbReference>